<evidence type="ECO:0000256" key="4">
    <source>
        <dbReference type="ARBA" id="ARBA00022989"/>
    </source>
</evidence>
<reference evidence="8" key="1">
    <citation type="submission" date="2023-09" db="EMBL/GenBank/DDBJ databases">
        <title>First report of Pseudomonas coleopterorum DJ13 causing leaf spot on Rhododendron pulchrum Sweet in China.</title>
        <authorList>
            <person name="Zhang Y."/>
        </authorList>
    </citation>
    <scope>NUCLEOTIDE SEQUENCE</scope>
    <source>
        <strain evidence="8">DJ13</strain>
    </source>
</reference>
<feature type="domain" description="Major facilitator superfamily (MFS) profile" evidence="7">
    <location>
        <begin position="4"/>
        <end position="375"/>
    </location>
</feature>
<feature type="transmembrane region" description="Helical" evidence="6">
    <location>
        <begin position="269"/>
        <end position="287"/>
    </location>
</feature>
<dbReference type="InterPro" id="IPR020846">
    <property type="entry name" value="MFS_dom"/>
</dbReference>
<proteinExistence type="predicted"/>
<dbReference type="PANTHER" id="PTHR43124">
    <property type="entry name" value="PURINE EFFLUX PUMP PBUE"/>
    <property type="match status" value="1"/>
</dbReference>
<evidence type="ECO:0000313" key="8">
    <source>
        <dbReference type="EMBL" id="WNC08408.1"/>
    </source>
</evidence>
<dbReference type="AlphaFoldDB" id="A0AAJ6LWN3"/>
<feature type="transmembrane region" description="Helical" evidence="6">
    <location>
        <begin position="102"/>
        <end position="122"/>
    </location>
</feature>
<dbReference type="InterPro" id="IPR036259">
    <property type="entry name" value="MFS_trans_sf"/>
</dbReference>
<feature type="transmembrane region" description="Helical" evidence="6">
    <location>
        <begin position="293"/>
        <end position="312"/>
    </location>
</feature>
<evidence type="ECO:0000256" key="2">
    <source>
        <dbReference type="ARBA" id="ARBA00022475"/>
    </source>
</evidence>
<evidence type="ECO:0000313" key="9">
    <source>
        <dbReference type="Proteomes" id="UP001258207"/>
    </source>
</evidence>
<accession>A0AAJ6LWN3</accession>
<dbReference type="Gene3D" id="1.20.1250.20">
    <property type="entry name" value="MFS general substrate transporter like domains"/>
    <property type="match status" value="1"/>
</dbReference>
<feature type="transmembrane region" description="Helical" evidence="6">
    <location>
        <begin position="74"/>
        <end position="96"/>
    </location>
</feature>
<dbReference type="EMBL" id="CP134081">
    <property type="protein sequence ID" value="WNC08408.1"/>
    <property type="molecule type" value="Genomic_DNA"/>
</dbReference>
<dbReference type="PROSITE" id="PS50850">
    <property type="entry name" value="MFS"/>
    <property type="match status" value="1"/>
</dbReference>
<feature type="transmembrane region" description="Helical" evidence="6">
    <location>
        <begin position="350"/>
        <end position="370"/>
    </location>
</feature>
<name>A0AAJ6LWN3_9PSED</name>
<gene>
    <name evidence="8" type="ORF">RI108_13920</name>
</gene>
<dbReference type="SUPFAM" id="SSF103473">
    <property type="entry name" value="MFS general substrate transporter"/>
    <property type="match status" value="1"/>
</dbReference>
<feature type="transmembrane region" description="Helical" evidence="6">
    <location>
        <begin position="134"/>
        <end position="155"/>
    </location>
</feature>
<dbReference type="GO" id="GO:0005886">
    <property type="term" value="C:plasma membrane"/>
    <property type="evidence" value="ECO:0007669"/>
    <property type="project" value="UniProtKB-SubCell"/>
</dbReference>
<feature type="transmembrane region" description="Helical" evidence="6">
    <location>
        <begin position="240"/>
        <end position="262"/>
    </location>
</feature>
<evidence type="ECO:0000256" key="5">
    <source>
        <dbReference type="ARBA" id="ARBA00023136"/>
    </source>
</evidence>
<keyword evidence="3 6" id="KW-0812">Transmembrane</keyword>
<dbReference type="Pfam" id="PF07690">
    <property type="entry name" value="MFS_1"/>
    <property type="match status" value="1"/>
</dbReference>
<protein>
    <submittedName>
        <fullName evidence="8">MFS transporter</fullName>
    </submittedName>
</protein>
<feature type="transmembrane region" description="Helical" evidence="6">
    <location>
        <begin position="324"/>
        <end position="344"/>
    </location>
</feature>
<sequence length="375" mass="37613">MKRGLNLVAAAFALTALSYGLARFAYGLLLPQIRAELALDATAAGWIGSGAFAAYCVGIVLTFVCNARFTPRGLAAFAGLTATAGMACIVVATSGWTLGAGVALAGLSTGLTSPPLASAVAAHFADEGQAKANAAINAGTAAGIVFSGAAAAMTVSAWRELYALFALIGAAVTLWLWFALPKARSSETIAGFSLQILRRPGLAVLCASAFAMGLSSTAIWTFGADILRGTFGLSDTGIAWAWIVLGTAGVSGAATGVLIACLGTARVHAFSLLGIVAAILTLAASGYSLAFGFVGMGVFGAAYIMSSGTYLIQGIALLPDRPDLGLGFPFLCLALGQTTGAPLFGATLDAVGVTGALFAFALPAVVAIFLRPRLG</sequence>
<keyword evidence="4 6" id="KW-1133">Transmembrane helix</keyword>
<evidence type="ECO:0000256" key="1">
    <source>
        <dbReference type="ARBA" id="ARBA00004651"/>
    </source>
</evidence>
<feature type="transmembrane region" description="Helical" evidence="6">
    <location>
        <begin position="201"/>
        <end position="220"/>
    </location>
</feature>
<evidence type="ECO:0000259" key="7">
    <source>
        <dbReference type="PROSITE" id="PS50850"/>
    </source>
</evidence>
<feature type="transmembrane region" description="Helical" evidence="6">
    <location>
        <begin position="46"/>
        <end position="67"/>
    </location>
</feature>
<dbReference type="InterPro" id="IPR011701">
    <property type="entry name" value="MFS"/>
</dbReference>
<evidence type="ECO:0000256" key="6">
    <source>
        <dbReference type="SAM" id="Phobius"/>
    </source>
</evidence>
<feature type="transmembrane region" description="Helical" evidence="6">
    <location>
        <begin position="161"/>
        <end position="180"/>
    </location>
</feature>
<keyword evidence="5 6" id="KW-0472">Membrane</keyword>
<keyword evidence="2" id="KW-1003">Cell membrane</keyword>
<evidence type="ECO:0000256" key="3">
    <source>
        <dbReference type="ARBA" id="ARBA00022692"/>
    </source>
</evidence>
<dbReference type="GO" id="GO:0022857">
    <property type="term" value="F:transmembrane transporter activity"/>
    <property type="evidence" value="ECO:0007669"/>
    <property type="project" value="InterPro"/>
</dbReference>
<dbReference type="InterPro" id="IPR050189">
    <property type="entry name" value="MFS_Efflux_Transporters"/>
</dbReference>
<organism evidence="8 9">
    <name type="scientific">Pseudomonas coleopterorum</name>
    <dbReference type="NCBI Taxonomy" id="1605838"/>
    <lineage>
        <taxon>Bacteria</taxon>
        <taxon>Pseudomonadati</taxon>
        <taxon>Pseudomonadota</taxon>
        <taxon>Gammaproteobacteria</taxon>
        <taxon>Pseudomonadales</taxon>
        <taxon>Pseudomonadaceae</taxon>
        <taxon>Pseudomonas</taxon>
    </lineage>
</organism>
<dbReference type="RefSeq" id="WP_310791303.1">
    <property type="nucleotide sequence ID" value="NZ_CP134081.1"/>
</dbReference>
<dbReference type="PANTHER" id="PTHR43124:SF3">
    <property type="entry name" value="CHLORAMPHENICOL EFFLUX PUMP RV0191"/>
    <property type="match status" value="1"/>
</dbReference>
<comment type="subcellular location">
    <subcellularLocation>
        <location evidence="1">Cell membrane</location>
        <topology evidence="1">Multi-pass membrane protein</topology>
    </subcellularLocation>
</comment>
<dbReference type="Proteomes" id="UP001258207">
    <property type="component" value="Chromosome"/>
</dbReference>